<keyword evidence="1 2" id="KW-0238">DNA-binding</keyword>
<evidence type="ECO:0000313" key="5">
    <source>
        <dbReference type="EMBL" id="CAA9522534.1"/>
    </source>
</evidence>
<proteinExistence type="inferred from homology"/>
<dbReference type="GO" id="GO:0003677">
    <property type="term" value="F:DNA binding"/>
    <property type="evidence" value="ECO:0007669"/>
    <property type="project" value="UniProtKB-UniRule"/>
</dbReference>
<dbReference type="EMBL" id="CADCVT010000331">
    <property type="protein sequence ID" value="CAA9522534.1"/>
    <property type="molecule type" value="Genomic_DNA"/>
</dbReference>
<evidence type="ECO:0000256" key="3">
    <source>
        <dbReference type="SAM" id="Coils"/>
    </source>
</evidence>
<gene>
    <name evidence="5" type="ORF">AVDCRST_MAG85-2983</name>
</gene>
<dbReference type="NCBIfam" id="TIGR00103">
    <property type="entry name" value="DNA_YbaB_EbfC"/>
    <property type="match status" value="1"/>
</dbReference>
<feature type="compositionally biased region" description="Gly residues" evidence="4">
    <location>
        <begin position="119"/>
        <end position="139"/>
    </location>
</feature>
<evidence type="ECO:0000256" key="2">
    <source>
        <dbReference type="HAMAP-Rule" id="MF_00274"/>
    </source>
</evidence>
<dbReference type="SUPFAM" id="SSF82607">
    <property type="entry name" value="YbaB-like"/>
    <property type="match status" value="1"/>
</dbReference>
<keyword evidence="3" id="KW-0175">Coiled coil</keyword>
<sequence length="148" mass="14888">MPQPPNLQKMLAEAQAMMAAQQEAQEALKEERVETSAGGGMVKVVASGDMRIQEIRLEPEAVDPDDVEMLQDLVLAAVNQALSQAEEIAAKKMEGASGAGGFDPASALESLGLGGGLGALGGGGAPGGLPGGMPPGGGNRAARRAKKK</sequence>
<reference evidence="5" key="1">
    <citation type="submission" date="2020-02" db="EMBL/GenBank/DDBJ databases">
        <authorList>
            <person name="Meier V. D."/>
        </authorList>
    </citation>
    <scope>NUCLEOTIDE SEQUENCE</scope>
    <source>
        <strain evidence="5">AVDCRST_MAG85</strain>
    </source>
</reference>
<organism evidence="5">
    <name type="scientific">uncultured Solirubrobacteraceae bacterium</name>
    <dbReference type="NCBI Taxonomy" id="1162706"/>
    <lineage>
        <taxon>Bacteria</taxon>
        <taxon>Bacillati</taxon>
        <taxon>Actinomycetota</taxon>
        <taxon>Thermoleophilia</taxon>
        <taxon>Solirubrobacterales</taxon>
        <taxon>Solirubrobacteraceae</taxon>
        <taxon>environmental samples</taxon>
    </lineage>
</organism>
<dbReference type="HAMAP" id="MF_00274">
    <property type="entry name" value="DNA_YbaB_EbfC"/>
    <property type="match status" value="1"/>
</dbReference>
<evidence type="ECO:0000256" key="4">
    <source>
        <dbReference type="SAM" id="MobiDB-lite"/>
    </source>
</evidence>
<dbReference type="Pfam" id="PF02575">
    <property type="entry name" value="YbaB_DNA_bd"/>
    <property type="match status" value="1"/>
</dbReference>
<accession>A0A6J4TG79</accession>
<dbReference type="GO" id="GO:0005829">
    <property type="term" value="C:cytosol"/>
    <property type="evidence" value="ECO:0007669"/>
    <property type="project" value="TreeGrafter"/>
</dbReference>
<dbReference type="InterPro" id="IPR004401">
    <property type="entry name" value="YbaB/EbfC"/>
</dbReference>
<dbReference type="AlphaFoldDB" id="A0A6J4TG79"/>
<evidence type="ECO:0000256" key="1">
    <source>
        <dbReference type="ARBA" id="ARBA00023125"/>
    </source>
</evidence>
<name>A0A6J4TG79_9ACTN</name>
<comment type="function">
    <text evidence="2">Binds to DNA and alters its conformation. May be involved in regulation of gene expression, nucleoid organization and DNA protection.</text>
</comment>
<dbReference type="PANTHER" id="PTHR33449:SF1">
    <property type="entry name" value="NUCLEOID-ASSOCIATED PROTEIN YBAB"/>
    <property type="match status" value="1"/>
</dbReference>
<dbReference type="InterPro" id="IPR036894">
    <property type="entry name" value="YbaB-like_sf"/>
</dbReference>
<dbReference type="GO" id="GO:0043590">
    <property type="term" value="C:bacterial nucleoid"/>
    <property type="evidence" value="ECO:0007669"/>
    <property type="project" value="UniProtKB-UniRule"/>
</dbReference>
<protein>
    <recommendedName>
        <fullName evidence="2">Nucleoid-associated protein AVDCRST_MAG85-2983</fullName>
    </recommendedName>
</protein>
<comment type="similarity">
    <text evidence="2">Belongs to the YbaB/EbfC family.</text>
</comment>
<feature type="region of interest" description="Disordered" evidence="4">
    <location>
        <begin position="119"/>
        <end position="148"/>
    </location>
</feature>
<feature type="coiled-coil region" evidence="3">
    <location>
        <begin position="7"/>
        <end position="34"/>
    </location>
</feature>
<keyword evidence="2" id="KW-0963">Cytoplasm</keyword>
<dbReference type="PANTHER" id="PTHR33449">
    <property type="entry name" value="NUCLEOID-ASSOCIATED PROTEIN YBAB"/>
    <property type="match status" value="1"/>
</dbReference>
<comment type="subunit">
    <text evidence="2">Homodimer.</text>
</comment>
<dbReference type="Gene3D" id="3.30.1310.10">
    <property type="entry name" value="Nucleoid-associated protein YbaB-like domain"/>
    <property type="match status" value="1"/>
</dbReference>
<comment type="subcellular location">
    <subcellularLocation>
        <location evidence="2">Cytoplasm</location>
        <location evidence="2">Nucleoid</location>
    </subcellularLocation>
</comment>